<protein>
    <submittedName>
        <fullName evidence="2">Uncharacterized protein</fullName>
    </submittedName>
</protein>
<dbReference type="AlphaFoldDB" id="A0A1R3KWL8"/>
<keyword evidence="3" id="KW-1185">Reference proteome</keyword>
<keyword evidence="1" id="KW-1133">Transmembrane helix</keyword>
<proteinExistence type="predicted"/>
<gene>
    <name evidence="2" type="ORF">COLO4_03786</name>
</gene>
<evidence type="ECO:0000313" key="3">
    <source>
        <dbReference type="Proteomes" id="UP000187203"/>
    </source>
</evidence>
<feature type="transmembrane region" description="Helical" evidence="1">
    <location>
        <begin position="6"/>
        <end position="30"/>
    </location>
</feature>
<keyword evidence="1" id="KW-0472">Membrane</keyword>
<organism evidence="2 3">
    <name type="scientific">Corchorus olitorius</name>
    <dbReference type="NCBI Taxonomy" id="93759"/>
    <lineage>
        <taxon>Eukaryota</taxon>
        <taxon>Viridiplantae</taxon>
        <taxon>Streptophyta</taxon>
        <taxon>Embryophyta</taxon>
        <taxon>Tracheophyta</taxon>
        <taxon>Spermatophyta</taxon>
        <taxon>Magnoliopsida</taxon>
        <taxon>eudicotyledons</taxon>
        <taxon>Gunneridae</taxon>
        <taxon>Pentapetalae</taxon>
        <taxon>rosids</taxon>
        <taxon>malvids</taxon>
        <taxon>Malvales</taxon>
        <taxon>Malvaceae</taxon>
        <taxon>Grewioideae</taxon>
        <taxon>Apeibeae</taxon>
        <taxon>Corchorus</taxon>
    </lineage>
</organism>
<evidence type="ECO:0000256" key="1">
    <source>
        <dbReference type="SAM" id="Phobius"/>
    </source>
</evidence>
<evidence type="ECO:0000313" key="2">
    <source>
        <dbReference type="EMBL" id="OMP11485.1"/>
    </source>
</evidence>
<name>A0A1R3KWL8_9ROSI</name>
<dbReference type="Proteomes" id="UP000187203">
    <property type="component" value="Unassembled WGS sequence"/>
</dbReference>
<sequence>MMCILYGSVFSACVLIFCPCCPNYLAFLLFSQNDMAFTSALIGLRPVFGCGGHVNAILWQCNYLLLCCLTAFPVCSSLVPSDPGLFVIYGTQKLGKKEEWVM</sequence>
<accession>A0A1R3KWL8</accession>
<reference evidence="3" key="1">
    <citation type="submission" date="2013-09" db="EMBL/GenBank/DDBJ databases">
        <title>Corchorus olitorius genome sequencing.</title>
        <authorList>
            <person name="Alam M."/>
            <person name="Haque M.S."/>
            <person name="Islam M.S."/>
            <person name="Emdad E.M."/>
            <person name="Islam M.M."/>
            <person name="Ahmed B."/>
            <person name="Halim A."/>
            <person name="Hossen Q.M.M."/>
            <person name="Hossain M.Z."/>
            <person name="Ahmed R."/>
            <person name="Khan M.M."/>
            <person name="Islam R."/>
            <person name="Rashid M.M."/>
            <person name="Khan S.A."/>
            <person name="Rahman M.S."/>
            <person name="Alam M."/>
            <person name="Yahiya A.S."/>
            <person name="Khan M.S."/>
            <person name="Azam M.S."/>
            <person name="Haque T."/>
            <person name="Lashkar M.Z.H."/>
            <person name="Akhand A.I."/>
            <person name="Morshed G."/>
            <person name="Roy S."/>
            <person name="Uddin K.S."/>
            <person name="Rabeya T."/>
            <person name="Hossain A.S."/>
            <person name="Chowdhury A."/>
            <person name="Snigdha A.R."/>
            <person name="Mortoza M.S."/>
            <person name="Matin S.A."/>
            <person name="Hoque S.M.E."/>
            <person name="Islam M.K."/>
            <person name="Roy D.K."/>
            <person name="Haider R."/>
            <person name="Moosa M.M."/>
            <person name="Elias S.M."/>
            <person name="Hasan A.M."/>
            <person name="Jahan S."/>
            <person name="Shafiuddin M."/>
            <person name="Mahmood N."/>
            <person name="Shommy N.S."/>
        </authorList>
    </citation>
    <scope>NUCLEOTIDE SEQUENCE [LARGE SCALE GENOMIC DNA]</scope>
    <source>
        <strain evidence="3">cv. O-4</strain>
    </source>
</reference>
<keyword evidence="1" id="KW-0812">Transmembrane</keyword>
<comment type="caution">
    <text evidence="2">The sequence shown here is derived from an EMBL/GenBank/DDBJ whole genome shotgun (WGS) entry which is preliminary data.</text>
</comment>
<dbReference type="EMBL" id="AWUE01010640">
    <property type="protein sequence ID" value="OMP11485.1"/>
    <property type="molecule type" value="Genomic_DNA"/>
</dbReference>